<dbReference type="AlphaFoldDB" id="A0A644VQF2"/>
<dbReference type="InterPro" id="IPR008763">
    <property type="entry name" value="Peptidase_S55"/>
</dbReference>
<feature type="transmembrane region" description="Helical" evidence="1">
    <location>
        <begin position="7"/>
        <end position="27"/>
    </location>
</feature>
<keyword evidence="1" id="KW-0812">Transmembrane</keyword>
<dbReference type="PROSITE" id="PS51494">
    <property type="entry name" value="SPOIVB"/>
    <property type="match status" value="1"/>
</dbReference>
<dbReference type="InterPro" id="IPR001478">
    <property type="entry name" value="PDZ"/>
</dbReference>
<dbReference type="Pfam" id="PF13180">
    <property type="entry name" value="PDZ_2"/>
    <property type="match status" value="1"/>
</dbReference>
<dbReference type="InterPro" id="IPR014219">
    <property type="entry name" value="SpoIVB"/>
</dbReference>
<dbReference type="EC" id="3.4.21.116" evidence="3"/>
<comment type="caution">
    <text evidence="3">The sequence shown here is derived from an EMBL/GenBank/DDBJ whole genome shotgun (WGS) entry which is preliminary data.</text>
</comment>
<dbReference type="InterPro" id="IPR036034">
    <property type="entry name" value="PDZ_sf"/>
</dbReference>
<evidence type="ECO:0000259" key="2">
    <source>
        <dbReference type="PROSITE" id="PS51494"/>
    </source>
</evidence>
<dbReference type="EMBL" id="VSSQ01000397">
    <property type="protein sequence ID" value="MPL93605.1"/>
    <property type="molecule type" value="Genomic_DNA"/>
</dbReference>
<dbReference type="SUPFAM" id="SSF50494">
    <property type="entry name" value="Trypsin-like serine proteases"/>
    <property type="match status" value="1"/>
</dbReference>
<proteinExistence type="predicted"/>
<reference evidence="3" key="1">
    <citation type="submission" date="2019-08" db="EMBL/GenBank/DDBJ databases">
        <authorList>
            <person name="Kucharzyk K."/>
            <person name="Murdoch R.W."/>
            <person name="Higgins S."/>
            <person name="Loffler F."/>
        </authorList>
    </citation>
    <scope>NUCLEOTIDE SEQUENCE</scope>
</reference>
<accession>A0A644VQF2</accession>
<evidence type="ECO:0000313" key="3">
    <source>
        <dbReference type="EMBL" id="MPL93605.1"/>
    </source>
</evidence>
<keyword evidence="3" id="KW-0378">Hydrolase</keyword>
<evidence type="ECO:0000256" key="1">
    <source>
        <dbReference type="SAM" id="Phobius"/>
    </source>
</evidence>
<dbReference type="SUPFAM" id="SSF50156">
    <property type="entry name" value="PDZ domain-like"/>
    <property type="match status" value="1"/>
</dbReference>
<keyword evidence="1" id="KW-1133">Transmembrane helix</keyword>
<dbReference type="Pfam" id="PF05580">
    <property type="entry name" value="Peptidase_S55"/>
    <property type="match status" value="1"/>
</dbReference>
<name>A0A644VQF2_9ZZZZ</name>
<organism evidence="3">
    <name type="scientific">bioreactor metagenome</name>
    <dbReference type="NCBI Taxonomy" id="1076179"/>
    <lineage>
        <taxon>unclassified sequences</taxon>
        <taxon>metagenomes</taxon>
        <taxon>ecological metagenomes</taxon>
    </lineage>
</organism>
<feature type="domain" description="Peptidase S55" evidence="2">
    <location>
        <begin position="164"/>
        <end position="396"/>
    </location>
</feature>
<dbReference type="Gene3D" id="2.30.42.10">
    <property type="match status" value="1"/>
</dbReference>
<protein>
    <submittedName>
        <fullName evidence="3">SpoIVB peptidase</fullName>
        <ecNumber evidence="3">3.4.21.116</ecNumber>
    </submittedName>
</protein>
<dbReference type="NCBIfam" id="TIGR02860">
    <property type="entry name" value="spore_IV_B"/>
    <property type="match status" value="1"/>
</dbReference>
<dbReference type="InterPro" id="IPR009003">
    <property type="entry name" value="Peptidase_S1_PA"/>
</dbReference>
<gene>
    <name evidence="3" type="primary">spoIVB_3</name>
    <name evidence="3" type="ORF">SDC9_39739</name>
</gene>
<sequence>MRMKKFKYLVVIITPMLILGLITFFSLSNIPEKIYINEAIPSSDLIVSNNIFMKNTKINKDKLQIKLLGLIPVKSVSVSKINDLEVYPGGINVGIKLSTKGVLVVGHSEIQSVEGKIESPAKTSGIELGDVLIKINGEEIQSSKDLSKKVKGLNKSKISVDYLRNGNVESKEIDLEKENNEYKLGLWVRDSTAGIGTLTFYDKNTSIFGALGHPITDGDTNKPFTISDGDLLNSSVISVRKGEKGSPGELKGLFVNEKESLAKIQKNTESGIFGEAKVDLTNPVFDKPLKVGFRNEIVEGPAQIITTIDENGPKMYDIEIIKILPQEEPGPKSMVIKVTDEKLLETTGGIVQGMSGSPIIQNDKLVGAVTHVLINKPDVGYGIYIEWMLKDAGVIE</sequence>
<keyword evidence="1" id="KW-0472">Membrane</keyword>
<dbReference type="GO" id="GO:0016787">
    <property type="term" value="F:hydrolase activity"/>
    <property type="evidence" value="ECO:0007669"/>
    <property type="project" value="UniProtKB-KW"/>
</dbReference>